<dbReference type="OrthoDB" id="9812874at2"/>
<keyword evidence="8" id="KW-1185">Reference proteome</keyword>
<dbReference type="RefSeq" id="WP_145242265.1">
    <property type="nucleotide sequence ID" value="NZ_CP036273.1"/>
</dbReference>
<evidence type="ECO:0000256" key="5">
    <source>
        <dbReference type="HAMAP-Rule" id="MF_00340"/>
    </source>
</evidence>
<gene>
    <name evidence="5 7" type="primary">rpmF</name>
    <name evidence="7" type="ORF">ETAA1_44700</name>
</gene>
<dbReference type="InterPro" id="IPR044957">
    <property type="entry name" value="Ribosomal_bL32_bact"/>
</dbReference>
<evidence type="ECO:0000313" key="7">
    <source>
        <dbReference type="EMBL" id="QDU22489.1"/>
    </source>
</evidence>
<keyword evidence="2 5" id="KW-0689">Ribosomal protein</keyword>
<dbReference type="GO" id="GO:0006412">
    <property type="term" value="P:translation"/>
    <property type="evidence" value="ECO:0007669"/>
    <property type="project" value="UniProtKB-UniRule"/>
</dbReference>
<dbReference type="GO" id="GO:0015934">
    <property type="term" value="C:large ribosomal subunit"/>
    <property type="evidence" value="ECO:0007669"/>
    <property type="project" value="InterPro"/>
</dbReference>
<feature type="compositionally biased region" description="Basic residues" evidence="6">
    <location>
        <begin position="1"/>
        <end position="22"/>
    </location>
</feature>
<dbReference type="InterPro" id="IPR011332">
    <property type="entry name" value="Ribosomal_zn-bd"/>
</dbReference>
<dbReference type="AlphaFoldDB" id="A0A517XYB0"/>
<dbReference type="HAMAP" id="MF_00340">
    <property type="entry name" value="Ribosomal_bL32"/>
    <property type="match status" value="1"/>
</dbReference>
<dbReference type="InterPro" id="IPR002677">
    <property type="entry name" value="Ribosomal_bL32"/>
</dbReference>
<feature type="region of interest" description="Disordered" evidence="6">
    <location>
        <begin position="1"/>
        <end position="23"/>
    </location>
</feature>
<comment type="similarity">
    <text evidence="1 5">Belongs to the bacterial ribosomal protein bL32 family.</text>
</comment>
<evidence type="ECO:0000256" key="6">
    <source>
        <dbReference type="SAM" id="MobiDB-lite"/>
    </source>
</evidence>
<dbReference type="GO" id="GO:0003735">
    <property type="term" value="F:structural constituent of ribosome"/>
    <property type="evidence" value="ECO:0007669"/>
    <property type="project" value="InterPro"/>
</dbReference>
<dbReference type="SUPFAM" id="SSF57829">
    <property type="entry name" value="Zn-binding ribosomal proteins"/>
    <property type="match status" value="1"/>
</dbReference>
<proteinExistence type="inferred from homology"/>
<evidence type="ECO:0000313" key="8">
    <source>
        <dbReference type="Proteomes" id="UP000319576"/>
    </source>
</evidence>
<dbReference type="EMBL" id="CP036273">
    <property type="protein sequence ID" value="QDU22489.1"/>
    <property type="molecule type" value="Genomic_DNA"/>
</dbReference>
<dbReference type="Pfam" id="PF01783">
    <property type="entry name" value="Ribosomal_L32p"/>
    <property type="match status" value="1"/>
</dbReference>
<evidence type="ECO:0000256" key="4">
    <source>
        <dbReference type="ARBA" id="ARBA00035178"/>
    </source>
</evidence>
<keyword evidence="3 5" id="KW-0687">Ribonucleoprotein</keyword>
<dbReference type="Gene3D" id="1.20.5.640">
    <property type="entry name" value="Single helix bin"/>
    <property type="match status" value="1"/>
</dbReference>
<dbReference type="PANTHER" id="PTHR35534">
    <property type="entry name" value="50S RIBOSOMAL PROTEIN L32"/>
    <property type="match status" value="1"/>
</dbReference>
<dbReference type="PANTHER" id="PTHR35534:SF1">
    <property type="entry name" value="LARGE RIBOSOMAL SUBUNIT PROTEIN BL32"/>
    <property type="match status" value="1"/>
</dbReference>
<protein>
    <recommendedName>
        <fullName evidence="4 5">Large ribosomal subunit protein bL32</fullName>
    </recommendedName>
</protein>
<reference evidence="7 8" key="1">
    <citation type="submission" date="2019-02" db="EMBL/GenBank/DDBJ databases">
        <title>Deep-cultivation of Planctomycetes and their phenomic and genomic characterization uncovers novel biology.</title>
        <authorList>
            <person name="Wiegand S."/>
            <person name="Jogler M."/>
            <person name="Boedeker C."/>
            <person name="Pinto D."/>
            <person name="Vollmers J."/>
            <person name="Rivas-Marin E."/>
            <person name="Kohn T."/>
            <person name="Peeters S.H."/>
            <person name="Heuer A."/>
            <person name="Rast P."/>
            <person name="Oberbeckmann S."/>
            <person name="Bunk B."/>
            <person name="Jeske O."/>
            <person name="Meyerdierks A."/>
            <person name="Storesund J.E."/>
            <person name="Kallscheuer N."/>
            <person name="Luecker S."/>
            <person name="Lage O.M."/>
            <person name="Pohl T."/>
            <person name="Merkel B.J."/>
            <person name="Hornburger P."/>
            <person name="Mueller R.-W."/>
            <person name="Bruemmer F."/>
            <person name="Labrenz M."/>
            <person name="Spormann A.M."/>
            <person name="Op den Camp H."/>
            <person name="Overmann J."/>
            <person name="Amann R."/>
            <person name="Jetten M.S.M."/>
            <person name="Mascher T."/>
            <person name="Medema M.H."/>
            <person name="Devos D.P."/>
            <person name="Kaster A.-K."/>
            <person name="Ovreas L."/>
            <person name="Rohde M."/>
            <person name="Galperin M.Y."/>
            <person name="Jogler C."/>
        </authorList>
    </citation>
    <scope>NUCLEOTIDE SEQUENCE [LARGE SCALE GENOMIC DNA]</scope>
    <source>
        <strain evidence="7 8">ETA_A1</strain>
    </source>
</reference>
<evidence type="ECO:0000256" key="2">
    <source>
        <dbReference type="ARBA" id="ARBA00022980"/>
    </source>
</evidence>
<accession>A0A517XYB0</accession>
<evidence type="ECO:0000256" key="3">
    <source>
        <dbReference type="ARBA" id="ARBA00023274"/>
    </source>
</evidence>
<organism evidence="7 8">
    <name type="scientific">Urbifossiella limnaea</name>
    <dbReference type="NCBI Taxonomy" id="2528023"/>
    <lineage>
        <taxon>Bacteria</taxon>
        <taxon>Pseudomonadati</taxon>
        <taxon>Planctomycetota</taxon>
        <taxon>Planctomycetia</taxon>
        <taxon>Gemmatales</taxon>
        <taxon>Gemmataceae</taxon>
        <taxon>Urbifossiella</taxon>
    </lineage>
</organism>
<name>A0A517XYB0_9BACT</name>
<dbReference type="NCBIfam" id="TIGR01031">
    <property type="entry name" value="rpmF_bact"/>
    <property type="match status" value="1"/>
</dbReference>
<evidence type="ECO:0000256" key="1">
    <source>
        <dbReference type="ARBA" id="ARBA00008560"/>
    </source>
</evidence>
<dbReference type="KEGG" id="uli:ETAA1_44700"/>
<sequence length="64" mass="7262">MAVPKRRTSRSRKGTRRSHHHVTPVQVQYCPKCNEAVMPHRLCPNCGSYQGREVINMDAGDDAK</sequence>
<dbReference type="Proteomes" id="UP000319576">
    <property type="component" value="Chromosome"/>
</dbReference>